<protein>
    <submittedName>
        <fullName evidence="1">Putative salt-induced outer membrane protein</fullName>
    </submittedName>
</protein>
<dbReference type="RefSeq" id="WP_157177221.1">
    <property type="nucleotide sequence ID" value="NZ_BMJP01000001.1"/>
</dbReference>
<evidence type="ECO:0000313" key="1">
    <source>
        <dbReference type="EMBL" id="MBB5728388.1"/>
    </source>
</evidence>
<keyword evidence="2" id="KW-1185">Reference proteome</keyword>
<dbReference type="OrthoDB" id="7341471at2"/>
<reference evidence="1 2" key="1">
    <citation type="submission" date="2020-08" db="EMBL/GenBank/DDBJ databases">
        <title>Genomic Encyclopedia of Type Strains, Phase IV (KMG-IV): sequencing the most valuable type-strain genomes for metagenomic binning, comparative biology and taxonomic classification.</title>
        <authorList>
            <person name="Goeker M."/>
        </authorList>
    </citation>
    <scope>NUCLEOTIDE SEQUENCE [LARGE SCALE GENOMIC DNA]</scope>
    <source>
        <strain evidence="1 2">DSM 103336</strain>
    </source>
</reference>
<proteinExistence type="predicted"/>
<dbReference type="Proteomes" id="UP000546701">
    <property type="component" value="Unassembled WGS sequence"/>
</dbReference>
<dbReference type="AlphaFoldDB" id="A0A7W9F0M6"/>
<evidence type="ECO:0000313" key="2">
    <source>
        <dbReference type="Proteomes" id="UP000546701"/>
    </source>
</evidence>
<dbReference type="InterPro" id="IPR007433">
    <property type="entry name" value="DUF481"/>
</dbReference>
<dbReference type="SUPFAM" id="SSF56935">
    <property type="entry name" value="Porins"/>
    <property type="match status" value="1"/>
</dbReference>
<dbReference type="Pfam" id="PF04338">
    <property type="entry name" value="DUF481"/>
    <property type="match status" value="1"/>
</dbReference>
<comment type="caution">
    <text evidence="1">The sequence shown here is derived from an EMBL/GenBank/DDBJ whole genome shotgun (WGS) entry which is preliminary data.</text>
</comment>
<organism evidence="1 2">
    <name type="scientific">Sphingomonas prati</name>
    <dbReference type="NCBI Taxonomy" id="1843237"/>
    <lineage>
        <taxon>Bacteria</taxon>
        <taxon>Pseudomonadati</taxon>
        <taxon>Pseudomonadota</taxon>
        <taxon>Alphaproteobacteria</taxon>
        <taxon>Sphingomonadales</taxon>
        <taxon>Sphingomonadaceae</taxon>
        <taxon>Sphingomonas</taxon>
    </lineage>
</organism>
<name>A0A7W9F0M6_9SPHN</name>
<accession>A0A7W9F0M6</accession>
<gene>
    <name evidence="1" type="ORF">FHS99_000858</name>
</gene>
<dbReference type="EMBL" id="JACIJR010000002">
    <property type="protein sequence ID" value="MBB5728388.1"/>
    <property type="molecule type" value="Genomic_DNA"/>
</dbReference>
<sequence length="340" mass="37135">MTPLILFAAQVLTLPPELLEPVTPAPPPPPVMVFFLPPPPDPLPLLEPRRPEDAPPVLPEQIRAVVNAAVSSGDPAAVAAVVKFAKTTNPETAVQIDRINEAYLARVAARKAREAREKRDALMLAGPLDYWKGSVELGASRSTGNTDALGVYAGAAATREGIDWRHKLTGRIDYQRTDGVTSTERFNAAYQPNYKIDEQLYVYGLAQYERDRLLGYTTRLTAGGGIGYSVFRTGPIKLDLEGGPALRRTNYVELPEESGIAGRGSLNMTWNVTPRLVLTQNASFYLEPDNRSATSSTSLDTTILGSLKARFSYNVQYERAAPTRNRSVDTLGRATLVYGF</sequence>